<protein>
    <submittedName>
        <fullName evidence="3">Uncharacterized protein</fullName>
    </submittedName>
</protein>
<accession>A0A1Y1LW38</accession>
<dbReference type="EMBL" id="GEZM01045518">
    <property type="protein sequence ID" value="JAV77769.1"/>
    <property type="molecule type" value="Transcribed_RNA"/>
</dbReference>
<organism evidence="3">
    <name type="scientific">Photinus pyralis</name>
    <name type="common">Common eastern firefly</name>
    <name type="synonym">Lampyris pyralis</name>
    <dbReference type="NCBI Taxonomy" id="7054"/>
    <lineage>
        <taxon>Eukaryota</taxon>
        <taxon>Metazoa</taxon>
        <taxon>Ecdysozoa</taxon>
        <taxon>Arthropoda</taxon>
        <taxon>Hexapoda</taxon>
        <taxon>Insecta</taxon>
        <taxon>Pterygota</taxon>
        <taxon>Neoptera</taxon>
        <taxon>Endopterygota</taxon>
        <taxon>Coleoptera</taxon>
        <taxon>Polyphaga</taxon>
        <taxon>Elateriformia</taxon>
        <taxon>Elateroidea</taxon>
        <taxon>Lampyridae</taxon>
        <taxon>Lampyrinae</taxon>
        <taxon>Photinus</taxon>
    </lineage>
</organism>
<evidence type="ECO:0000313" key="3">
    <source>
        <dbReference type="EMBL" id="JAV77769.1"/>
    </source>
</evidence>
<keyword evidence="1" id="KW-0175">Coiled coil</keyword>
<feature type="coiled-coil region" evidence="1">
    <location>
        <begin position="573"/>
        <end position="604"/>
    </location>
</feature>
<dbReference type="AlphaFoldDB" id="A0A1Y1LW38"/>
<reference evidence="3" key="1">
    <citation type="journal article" date="2016" name="Sci. Rep.">
        <title>Molecular characterization of firefly nuptial gifts: a multi-omics approach sheds light on postcopulatory sexual selection.</title>
        <authorList>
            <person name="Al-Wathiqui N."/>
            <person name="Fallon T.R."/>
            <person name="South A."/>
            <person name="Weng J.K."/>
            <person name="Lewis S.M."/>
        </authorList>
    </citation>
    <scope>NUCLEOTIDE SEQUENCE</scope>
</reference>
<evidence type="ECO:0000256" key="2">
    <source>
        <dbReference type="SAM" id="MobiDB-lite"/>
    </source>
</evidence>
<sequence length="1090" mass="124413">MNYILSFCKIIAASKLFSRNFYLPLLKPLTPQDALRTFRITGKWLLGSKIQHYIPTLLNHTKKRNKKHKNYGKVKHVFMEEYTYMMPLLDPDNNESHRNLCNILNGRKGKGAFVYTVDDKNYNLVIDASLEFAIRDGEIIDVLMSQGTDKILVKLKDFKKVPVEIRPYKGNETLLKGEGATTREDERFHHHGKLTMSIAKIFEDLDRKEEQWEKELTRLMQRKKRLPIEGTKEWNAMLKDATANMDWKKYEKQAKRIVQYIEEPIVEYHIGMEVDFKKTKFDAKLLLDEGNEIMATLPTLAEIPEIINAMAAATSHEYETKSGGEEEKKTISGVKLTLSSGKECFVPGQFVKSEDGEIFVPGQTVENEFGVEYAPGITISLGEEPMLIRGLIVGDTDNKNPMFAPIDCTITESGHLSFTVTHEERVKYKPRKVPVRKVIKTLNQNPEDNYEEYYYDDEEFLEGLSKPKKKLRRVVKVRKIVPPGCVYNVEEADTYEEEEYSEYEEVDDDEDVSPALETDTVHTLDEAIVNEANTTETIPEELTLEKIIEEYKNSVDPRIQVYQEQLEEERAWLKAIDEKITELIVNIETKTEEVKERLEELRNLTVVKEIDPISTASMEDALDIARQITDHPKDVNIISEILLTMSRRVLTFPDKNSINIENINNPNIINDDFNNGRSKLYEKLKITLKTALVAAYNVFKNRPQDEVSALKAIGTVLTLALQDHEKLVGELCGTMEDAMDRNELCVQCLKELCQKRRKNKVKTLKSVVTDNEKEIKDELKVVEKLKDVLDKEGDLIGPAFKKIAKNNVNLIKKVIECVKPEANFAKTETSATTALEDAVVRAVKEATDDNLNEFIKISEQNDIRDFIGEAVSFAQVLSLDALVHDLSKLPLNSKSMITNGRACLSFLKRIILIRNLAKYDHGQTAALKELKKNPEFGKKNPRIRQLIRESAALVSNASLLKSSNQIPVKLIEGNNPVALEDYLIQKCRIAFPVMVSRNGRQIILPEELSSDVLEGRIPYILVDEDGISNMKALQKFNNGKFPSKEDSYSSPGDKSKNQKWAEVPKLGKVDVRNRVRRLSDFSNNNRRMAA</sequence>
<proteinExistence type="predicted"/>
<evidence type="ECO:0000256" key="1">
    <source>
        <dbReference type="SAM" id="Coils"/>
    </source>
</evidence>
<name>A0A1Y1LW38_PHOPY</name>
<feature type="region of interest" description="Disordered" evidence="2">
    <location>
        <begin position="1038"/>
        <end position="1063"/>
    </location>
</feature>